<keyword evidence="3" id="KW-1185">Reference proteome</keyword>
<dbReference type="Pfam" id="PF00480">
    <property type="entry name" value="ROK"/>
    <property type="match status" value="1"/>
</dbReference>
<proteinExistence type="inferred from homology"/>
<dbReference type="PANTHER" id="PTHR18964">
    <property type="entry name" value="ROK (REPRESSOR, ORF, KINASE) FAMILY"/>
    <property type="match status" value="1"/>
</dbReference>
<name>A0A8J7MR71_9RHOB</name>
<dbReference type="Proteomes" id="UP000619033">
    <property type="component" value="Unassembled WGS sequence"/>
</dbReference>
<organism evidence="2 3">
    <name type="scientific">Fuscibacter oryzae</name>
    <dbReference type="NCBI Taxonomy" id="2803939"/>
    <lineage>
        <taxon>Bacteria</taxon>
        <taxon>Pseudomonadati</taxon>
        <taxon>Pseudomonadota</taxon>
        <taxon>Alphaproteobacteria</taxon>
        <taxon>Rhodobacterales</taxon>
        <taxon>Paracoccaceae</taxon>
        <taxon>Fuscibacter</taxon>
    </lineage>
</organism>
<gene>
    <name evidence="2" type="ORF">JI744_08225</name>
</gene>
<dbReference type="EMBL" id="JAESVP010000004">
    <property type="protein sequence ID" value="MBL4928087.1"/>
    <property type="molecule type" value="Genomic_DNA"/>
</dbReference>
<dbReference type="Gene3D" id="1.10.10.10">
    <property type="entry name" value="Winged helix-like DNA-binding domain superfamily/Winged helix DNA-binding domain"/>
    <property type="match status" value="1"/>
</dbReference>
<dbReference type="SUPFAM" id="SSF53067">
    <property type="entry name" value="Actin-like ATPase domain"/>
    <property type="match status" value="1"/>
</dbReference>
<comment type="caution">
    <text evidence="2">The sequence shown here is derived from an EMBL/GenBank/DDBJ whole genome shotgun (WGS) entry which is preliminary data.</text>
</comment>
<dbReference type="AlphaFoldDB" id="A0A8J7MR71"/>
<evidence type="ECO:0000256" key="1">
    <source>
        <dbReference type="ARBA" id="ARBA00006479"/>
    </source>
</evidence>
<reference evidence="2" key="1">
    <citation type="submission" date="2021-01" db="EMBL/GenBank/DDBJ databases">
        <title>Genome seq and assembly of Tabrizicola sp. KVB23.</title>
        <authorList>
            <person name="Chhetri G."/>
        </authorList>
    </citation>
    <scope>NUCLEOTIDE SEQUENCE</scope>
    <source>
        <strain evidence="2">KVB23</strain>
    </source>
</reference>
<comment type="similarity">
    <text evidence="1">Belongs to the ROK (NagC/XylR) family.</text>
</comment>
<dbReference type="PROSITE" id="PS01125">
    <property type="entry name" value="ROK"/>
    <property type="match status" value="1"/>
</dbReference>
<dbReference type="InterPro" id="IPR049874">
    <property type="entry name" value="ROK_cs"/>
</dbReference>
<dbReference type="RefSeq" id="WP_202659437.1">
    <property type="nucleotide sequence ID" value="NZ_JAESVP010000004.1"/>
</dbReference>
<evidence type="ECO:0000313" key="2">
    <source>
        <dbReference type="EMBL" id="MBL4928087.1"/>
    </source>
</evidence>
<evidence type="ECO:0000313" key="3">
    <source>
        <dbReference type="Proteomes" id="UP000619033"/>
    </source>
</evidence>
<dbReference type="Gene3D" id="3.30.420.40">
    <property type="match status" value="2"/>
</dbReference>
<dbReference type="InterPro" id="IPR036390">
    <property type="entry name" value="WH_DNA-bd_sf"/>
</dbReference>
<protein>
    <submittedName>
        <fullName evidence="2">ROK family transcriptional regulator</fullName>
    </submittedName>
</protein>
<dbReference type="InterPro" id="IPR043129">
    <property type="entry name" value="ATPase_NBD"/>
</dbReference>
<dbReference type="InterPro" id="IPR036388">
    <property type="entry name" value="WH-like_DNA-bd_sf"/>
</dbReference>
<sequence>MTKPEPPGSSARFIRQTNMVAALQALFDNGRLSRADLARHLGLNRSSAGNIISELLESALVQEMPDTPQDDLPRTGGRPGRGLELQAGAACFIGAEIGVEHITTLRMDLKGDISHSRIERFDGRAVPARLAVECAIAQAFDGMSEAERDLIEGFGLAAPVQIDESGMVQIAPLLGWLAEDLHLLLRKGLHSDIPVMIENDANAFAFGESYRDPASKAGVTLFLVIESGVGGGIVIDGKLFRGGHGLAGEIGHVHVRDGTELEEVLGRAHLENRYRKATGLPATTESFLNAVRAGEPLAVGIAEDWAQDLAQAIVAACRLLDPNRVVLGGALAALYPLVAARVARAIGELQAATFPVPDIIVHRAAENGAAFGAACMLHRRFLSLENEALHKA</sequence>
<accession>A0A8J7MR71</accession>
<dbReference type="SUPFAM" id="SSF46785">
    <property type="entry name" value="Winged helix' DNA-binding domain"/>
    <property type="match status" value="1"/>
</dbReference>
<dbReference type="PANTHER" id="PTHR18964:SF149">
    <property type="entry name" value="BIFUNCTIONAL UDP-N-ACETYLGLUCOSAMINE 2-EPIMERASE_N-ACETYLMANNOSAMINE KINASE"/>
    <property type="match status" value="1"/>
</dbReference>
<dbReference type="InterPro" id="IPR000600">
    <property type="entry name" value="ROK"/>
</dbReference>